<dbReference type="PANTHER" id="PTHR44591:SF25">
    <property type="entry name" value="CHEMOTAXIS TWO-COMPONENT RESPONSE REGULATOR"/>
    <property type="match status" value="1"/>
</dbReference>
<evidence type="ECO:0000313" key="4">
    <source>
        <dbReference type="EMBL" id="QET06289.1"/>
    </source>
</evidence>
<evidence type="ECO:0000259" key="3">
    <source>
        <dbReference type="PROSITE" id="PS50110"/>
    </source>
</evidence>
<dbReference type="PROSITE" id="PS50110">
    <property type="entry name" value="RESPONSE_REGULATORY"/>
    <property type="match status" value="1"/>
</dbReference>
<dbReference type="InterPro" id="IPR050595">
    <property type="entry name" value="Bact_response_regulator"/>
</dbReference>
<dbReference type="Pfam" id="PF00072">
    <property type="entry name" value="Response_reg"/>
    <property type="match status" value="1"/>
</dbReference>
<sequence length="124" mass="13551">MQNTLIVAIVDDDESVRLATSRLVRSLGWEVRPYDSARAFLDSGRIGEADCVITDFQMPGMTGLEMQRTLTERHYSVPVIFITAYCTDAVRRQALDSGAMSVLPKPVDGASVKACLERVALDAG</sequence>
<dbReference type="AlphaFoldDB" id="A0A5P2HGM0"/>
<dbReference type="SMART" id="SM00448">
    <property type="entry name" value="REC"/>
    <property type="match status" value="1"/>
</dbReference>
<gene>
    <name evidence="4" type="ORF">FOB72_30795</name>
</gene>
<feature type="domain" description="Response regulatory" evidence="3">
    <location>
        <begin position="6"/>
        <end position="120"/>
    </location>
</feature>
<evidence type="ECO:0000256" key="2">
    <source>
        <dbReference type="PROSITE-ProRule" id="PRU00169"/>
    </source>
</evidence>
<dbReference type="OrthoDB" id="8964771at2"/>
<protein>
    <submittedName>
        <fullName evidence="4">Response regulator</fullName>
    </submittedName>
</protein>
<dbReference type="GO" id="GO:0000160">
    <property type="term" value="P:phosphorelay signal transduction system"/>
    <property type="evidence" value="ECO:0007669"/>
    <property type="project" value="InterPro"/>
</dbReference>
<dbReference type="InterPro" id="IPR001789">
    <property type="entry name" value="Sig_transdc_resp-reg_receiver"/>
</dbReference>
<name>A0A5P2HGM0_9BURK</name>
<organism evidence="4 5">
    <name type="scientific">Cupriavidus pauculus</name>
    <dbReference type="NCBI Taxonomy" id="82633"/>
    <lineage>
        <taxon>Bacteria</taxon>
        <taxon>Pseudomonadati</taxon>
        <taxon>Pseudomonadota</taxon>
        <taxon>Betaproteobacteria</taxon>
        <taxon>Burkholderiales</taxon>
        <taxon>Burkholderiaceae</taxon>
        <taxon>Cupriavidus</taxon>
    </lineage>
</organism>
<proteinExistence type="predicted"/>
<dbReference type="Gene3D" id="3.40.50.2300">
    <property type="match status" value="1"/>
</dbReference>
<dbReference type="Proteomes" id="UP000322822">
    <property type="component" value="Chromosome 2"/>
</dbReference>
<feature type="modified residue" description="4-aspartylphosphate" evidence="2">
    <location>
        <position position="55"/>
    </location>
</feature>
<accession>A0A5P2HGM0</accession>
<dbReference type="RefSeq" id="WP_150377007.1">
    <property type="nucleotide sequence ID" value="NZ_CP044067.1"/>
</dbReference>
<dbReference type="PANTHER" id="PTHR44591">
    <property type="entry name" value="STRESS RESPONSE REGULATOR PROTEIN 1"/>
    <property type="match status" value="1"/>
</dbReference>
<keyword evidence="1 2" id="KW-0597">Phosphoprotein</keyword>
<evidence type="ECO:0000313" key="5">
    <source>
        <dbReference type="Proteomes" id="UP000322822"/>
    </source>
</evidence>
<evidence type="ECO:0000256" key="1">
    <source>
        <dbReference type="ARBA" id="ARBA00022553"/>
    </source>
</evidence>
<dbReference type="EMBL" id="CP044067">
    <property type="protein sequence ID" value="QET06289.1"/>
    <property type="molecule type" value="Genomic_DNA"/>
</dbReference>
<reference evidence="4 5" key="1">
    <citation type="submission" date="2019-09" db="EMBL/GenBank/DDBJ databases">
        <title>FDA dAtabase for Regulatory Grade micrObial Sequences (FDA-ARGOS): Supporting development and validation of Infectious Disease Dx tests.</title>
        <authorList>
            <person name="Sciortino C."/>
            <person name="Tallon L."/>
            <person name="Sadzewicz L."/>
            <person name="Vavikolanu K."/>
            <person name="Mehta A."/>
            <person name="Aluvathingal J."/>
            <person name="Nadendla S."/>
            <person name="Nandy P."/>
            <person name="Geyer C."/>
            <person name="Yan Y."/>
            <person name="Sichtig H."/>
        </authorList>
    </citation>
    <scope>NUCLEOTIDE SEQUENCE [LARGE SCALE GENOMIC DNA]</scope>
    <source>
        <strain evidence="4 5">FDAARGOS_664</strain>
    </source>
</reference>
<dbReference type="InterPro" id="IPR011006">
    <property type="entry name" value="CheY-like_superfamily"/>
</dbReference>
<dbReference type="SUPFAM" id="SSF52172">
    <property type="entry name" value="CheY-like"/>
    <property type="match status" value="1"/>
</dbReference>